<keyword evidence="8 11" id="KW-0119">Carbohydrate metabolism</keyword>
<reference evidence="12" key="1">
    <citation type="submission" date="2006-06" db="EMBL/GenBank/DDBJ databases">
        <title>Complete sequence of Trichodesmium erythraeum IMS101.</title>
        <authorList>
            <consortium name="US DOE Joint Genome Institute"/>
            <person name="Copeland A."/>
            <person name="Lucas S."/>
            <person name="Lapidus A."/>
            <person name="Barry K."/>
            <person name="Detter J.C."/>
            <person name="Glavina del Rio T."/>
            <person name="Hammon N."/>
            <person name="Israni S."/>
            <person name="Dalin E."/>
            <person name="Tice H."/>
            <person name="Pitluck S."/>
            <person name="Kiss H."/>
            <person name="Munk A.C."/>
            <person name="Brettin T."/>
            <person name="Bruce D."/>
            <person name="Han C."/>
            <person name="Tapia R."/>
            <person name="Gilna P."/>
            <person name="Schmutz J."/>
            <person name="Larimer F."/>
            <person name="Land M."/>
            <person name="Hauser L."/>
            <person name="Kyrpides N."/>
            <person name="Kim E."/>
            <person name="Richardson P."/>
        </authorList>
    </citation>
    <scope>NUCLEOTIDE SEQUENCE [LARGE SCALE GENOMIC DNA]</scope>
    <source>
        <strain evidence="12">IMS101</strain>
    </source>
</reference>
<dbReference type="Pfam" id="PF00343">
    <property type="entry name" value="Phosphorylase"/>
    <property type="match status" value="1"/>
</dbReference>
<dbReference type="OrthoDB" id="9760804at2"/>
<dbReference type="Gene3D" id="3.40.50.2000">
    <property type="entry name" value="Glycogen Phosphorylase B"/>
    <property type="match status" value="2"/>
</dbReference>
<dbReference type="PANTHER" id="PTHR11468:SF3">
    <property type="entry name" value="GLYCOGEN PHOSPHORYLASE, LIVER FORM"/>
    <property type="match status" value="1"/>
</dbReference>
<sequence>MNKPVNKSVNSTTKTQIQIEDDRTGMSVKTLRRALADNLFYLQGTYESMAKKDDFYRALAYTIRDRLLQRFLSTIRTYNEKDVKVVYYLSAEFLMGRHLGNSLINLGIYEEIRQAVSESGLNLDELLEQEDDPGLGNGGLGRLAACFLDSLATLEIPAIGHGIRYEFGIFTQNIQDGWQAEIPDKWLRFGNPWEIARPGEQVEVKFGGTTEGYHDEKGNYRVTWVPAQTVVGIPYDTPVPGYKVNTVNPLRLWRAEASVDFKFEEFNSGNYDGAVAEKMSSETISKVLYPNDNTPQGKELRLKQQYFFVSCALQDILRRHLLHNQNLDNLSDKTAIQLNDTHPAVAIVEMMRLFIDEYDIDWDRAWHITQHTFAYTNHTLLPEALERWGITLFGSLLPRHLELIYEINRRFIEQVQTWYPKDKELISRISIIEESPEKAVRMANLATIGSHAVNGVAALHTELLKKGVLQDFYKLFPEKFMNKTNGVTPRRWILLCNPKLSALFSEKLGDSWLRNLDQLKELEKYVDDVEFCKRWRQIKQENKAKLAEYILKHNRIEVDTNSLFDIQVKRIHEYKRQHLDLFHIITLYNRIKQNPKINIQPRTFIFGGKAAPGYYMAKLIIKLTNVVADIVNNDPDVHGRLKVVFLANFNASLGQLIYPAADLSEQISTAGKEASGTGNMKFAMNGAMTIGTFDGANIEIREEVGAENFFLFGLTAEEVFDLKAKGYQPLDYYNTNSELKAVIDRITSSQFSKGHPNLFKPLINSILYNDQYMLLADYQAYIECQEKVSQVFQDPKKWTKMSIYNSVRMGKFSSDRTILEYAKEIWGATPVKINQGKYNQNDAGLKVDN</sequence>
<evidence type="ECO:0000256" key="6">
    <source>
        <dbReference type="ARBA" id="ARBA00022679"/>
    </source>
</evidence>
<dbReference type="SUPFAM" id="SSF53756">
    <property type="entry name" value="UDP-Glycosyltransferase/glycogen phosphorylase"/>
    <property type="match status" value="1"/>
</dbReference>
<dbReference type="CDD" id="cd04300">
    <property type="entry name" value="GT35_Glycogen_Phosphorylase"/>
    <property type="match status" value="1"/>
</dbReference>
<dbReference type="PROSITE" id="PS00102">
    <property type="entry name" value="PHOSPHORYLASE"/>
    <property type="match status" value="1"/>
</dbReference>
<evidence type="ECO:0000256" key="8">
    <source>
        <dbReference type="ARBA" id="ARBA00023277"/>
    </source>
</evidence>
<evidence type="ECO:0000256" key="5">
    <source>
        <dbReference type="ARBA" id="ARBA00022676"/>
    </source>
</evidence>
<dbReference type="RefSeq" id="WP_011613087.1">
    <property type="nucleotide sequence ID" value="NC_008312.1"/>
</dbReference>
<dbReference type="HOGENOM" id="CLU_010198_1_1_3"/>
<comment type="similarity">
    <text evidence="3 11">Belongs to the glycogen phosphorylase family.</text>
</comment>
<evidence type="ECO:0000256" key="3">
    <source>
        <dbReference type="ARBA" id="ARBA00006047"/>
    </source>
</evidence>
<dbReference type="PANTHER" id="PTHR11468">
    <property type="entry name" value="GLYCOGEN PHOSPHORYLASE"/>
    <property type="match status" value="1"/>
</dbReference>
<keyword evidence="7 10" id="KW-0663">Pyridoxal phosphate</keyword>
<dbReference type="EMBL" id="CP000393">
    <property type="protein sequence ID" value="ABG52755.1"/>
    <property type="molecule type" value="Genomic_DNA"/>
</dbReference>
<comment type="function">
    <text evidence="11">Allosteric enzyme that catalyzes the rate-limiting step in glycogen catabolism, the phosphorolytic cleavage of glycogen to produce glucose-1-phosphate, and plays a central role in maintaining cellular and organismal glucose homeostasis.</text>
</comment>
<comment type="cofactor">
    <cofactor evidence="2 11">
        <name>pyridoxal 5'-phosphate</name>
        <dbReference type="ChEBI" id="CHEBI:597326"/>
    </cofactor>
</comment>
<evidence type="ECO:0000256" key="7">
    <source>
        <dbReference type="ARBA" id="ARBA00022898"/>
    </source>
</evidence>
<dbReference type="STRING" id="203124.Tery_3694"/>
<dbReference type="eggNOG" id="COG0058">
    <property type="taxonomic scope" value="Bacteria"/>
</dbReference>
<dbReference type="GO" id="GO:0005737">
    <property type="term" value="C:cytoplasm"/>
    <property type="evidence" value="ECO:0007669"/>
    <property type="project" value="TreeGrafter"/>
</dbReference>
<proteinExistence type="inferred from homology"/>
<evidence type="ECO:0000256" key="2">
    <source>
        <dbReference type="ARBA" id="ARBA00001933"/>
    </source>
</evidence>
<dbReference type="InterPro" id="IPR000811">
    <property type="entry name" value="Glyco_trans_35"/>
</dbReference>
<evidence type="ECO:0000313" key="12">
    <source>
        <dbReference type="EMBL" id="ABG52755.1"/>
    </source>
</evidence>
<evidence type="ECO:0000256" key="11">
    <source>
        <dbReference type="RuleBase" id="RU000587"/>
    </source>
</evidence>
<dbReference type="CAZy" id="GT35">
    <property type="family name" value="Glycosyltransferase Family 35"/>
</dbReference>
<feature type="modified residue" description="N6-(pyridoxal phosphate)lysine" evidence="10">
    <location>
        <position position="681"/>
    </location>
</feature>
<dbReference type="AlphaFoldDB" id="Q10YB9"/>
<dbReference type="FunFam" id="3.40.50.2000:FF:000002">
    <property type="entry name" value="Alpha-1,4 glucan phosphorylase"/>
    <property type="match status" value="1"/>
</dbReference>
<dbReference type="InterPro" id="IPR011833">
    <property type="entry name" value="Glycg_phsphrylas"/>
</dbReference>
<gene>
    <name evidence="12" type="ordered locus">Tery_3694</name>
</gene>
<dbReference type="EC" id="2.4.1.1" evidence="11"/>
<accession>Q10YB9</accession>
<dbReference type="GO" id="GO:0008184">
    <property type="term" value="F:glycogen phosphorylase activity"/>
    <property type="evidence" value="ECO:0007669"/>
    <property type="project" value="InterPro"/>
</dbReference>
<dbReference type="GO" id="GO:0005980">
    <property type="term" value="P:glycogen catabolic process"/>
    <property type="evidence" value="ECO:0007669"/>
    <property type="project" value="TreeGrafter"/>
</dbReference>
<dbReference type="FunFam" id="3.40.50.2000:FF:000005">
    <property type="entry name" value="Alpha-1,4 glucan phosphorylase"/>
    <property type="match status" value="1"/>
</dbReference>
<keyword evidence="6 11" id="KW-0808">Transferase</keyword>
<dbReference type="GO" id="GO:0030170">
    <property type="term" value="F:pyridoxal phosphate binding"/>
    <property type="evidence" value="ECO:0007669"/>
    <property type="project" value="InterPro"/>
</dbReference>
<name>Q10YB9_TRIEI</name>
<comment type="catalytic activity">
    <reaction evidence="1 11">
        <text>[(1-&gt;4)-alpha-D-glucosyl](n) + phosphate = [(1-&gt;4)-alpha-D-glucosyl](n-1) + alpha-D-glucose 1-phosphate</text>
        <dbReference type="Rhea" id="RHEA:41732"/>
        <dbReference type="Rhea" id="RHEA-COMP:9584"/>
        <dbReference type="Rhea" id="RHEA-COMP:9586"/>
        <dbReference type="ChEBI" id="CHEBI:15444"/>
        <dbReference type="ChEBI" id="CHEBI:43474"/>
        <dbReference type="ChEBI" id="CHEBI:58601"/>
        <dbReference type="EC" id="2.4.1.1"/>
    </reaction>
</comment>
<keyword evidence="4" id="KW-0321">Glycogen metabolism</keyword>
<evidence type="ECO:0000256" key="4">
    <source>
        <dbReference type="ARBA" id="ARBA00022600"/>
    </source>
</evidence>
<evidence type="ECO:0000256" key="10">
    <source>
        <dbReference type="PIRSR" id="PIRSR000460-1"/>
    </source>
</evidence>
<protein>
    <recommendedName>
        <fullName evidence="11">Alpha-1,4 glucan phosphorylase</fullName>
        <ecNumber evidence="11">2.4.1.1</ecNumber>
    </recommendedName>
</protein>
<evidence type="ECO:0000256" key="1">
    <source>
        <dbReference type="ARBA" id="ARBA00001275"/>
    </source>
</evidence>
<keyword evidence="5 11" id="KW-0328">Glycosyltransferase</keyword>
<comment type="function">
    <text evidence="9">Phosphorylase is an important allosteric enzyme in carbohydrate metabolism. Enzymes from different sources differ in their regulatory mechanisms and in their natural substrates. However, all known phosphorylases share catalytic and structural properties.</text>
</comment>
<dbReference type="NCBIfam" id="TIGR02093">
    <property type="entry name" value="P_ylase"/>
    <property type="match status" value="1"/>
</dbReference>
<dbReference type="PIRSF" id="PIRSF000460">
    <property type="entry name" value="Pprylas_GlgP"/>
    <property type="match status" value="1"/>
</dbReference>
<organism evidence="12">
    <name type="scientific">Trichodesmium erythraeum (strain IMS101)</name>
    <dbReference type="NCBI Taxonomy" id="203124"/>
    <lineage>
        <taxon>Bacteria</taxon>
        <taxon>Bacillati</taxon>
        <taxon>Cyanobacteriota</taxon>
        <taxon>Cyanophyceae</taxon>
        <taxon>Oscillatoriophycideae</taxon>
        <taxon>Oscillatoriales</taxon>
        <taxon>Microcoleaceae</taxon>
        <taxon>Trichodesmium</taxon>
    </lineage>
</organism>
<dbReference type="KEGG" id="ter:Tery_3694"/>
<evidence type="ECO:0000256" key="9">
    <source>
        <dbReference type="ARBA" id="ARBA00025174"/>
    </source>
</evidence>
<dbReference type="InterPro" id="IPR035090">
    <property type="entry name" value="Pyridoxal_P_attach_site"/>
</dbReference>